<reference evidence="1 2" key="1">
    <citation type="submission" date="2024-02" db="EMBL/GenBank/DDBJ databases">
        <title>Discinaceae phylogenomics.</title>
        <authorList>
            <person name="Dirks A.C."/>
            <person name="James T.Y."/>
        </authorList>
    </citation>
    <scope>NUCLEOTIDE SEQUENCE [LARGE SCALE GENOMIC DNA]</scope>
    <source>
        <strain evidence="1 2">ACD0624</strain>
    </source>
</reference>
<name>A0ABR3G513_9PEZI</name>
<protein>
    <submittedName>
        <fullName evidence="1">Uncharacterized protein</fullName>
    </submittedName>
</protein>
<dbReference type="EMBL" id="JBBBZM010000344">
    <property type="protein sequence ID" value="KAL0630908.1"/>
    <property type="molecule type" value="Genomic_DNA"/>
</dbReference>
<dbReference type="Proteomes" id="UP001447188">
    <property type="component" value="Unassembled WGS sequence"/>
</dbReference>
<organism evidence="1 2">
    <name type="scientific">Discina gigas</name>
    <dbReference type="NCBI Taxonomy" id="1032678"/>
    <lineage>
        <taxon>Eukaryota</taxon>
        <taxon>Fungi</taxon>
        <taxon>Dikarya</taxon>
        <taxon>Ascomycota</taxon>
        <taxon>Pezizomycotina</taxon>
        <taxon>Pezizomycetes</taxon>
        <taxon>Pezizales</taxon>
        <taxon>Discinaceae</taxon>
        <taxon>Discina</taxon>
    </lineage>
</organism>
<evidence type="ECO:0000313" key="1">
    <source>
        <dbReference type="EMBL" id="KAL0630908.1"/>
    </source>
</evidence>
<keyword evidence="2" id="KW-1185">Reference proteome</keyword>
<sequence>MPMRRKSKPRSTDPPRLPIVGHQAKRLLADYHAPISCNDLTSANIRPKDLLTFMRDAGLIKTRNVITNNSHARAADYKHGADI</sequence>
<comment type="caution">
    <text evidence="1">The sequence shown here is derived from an EMBL/GenBank/DDBJ whole genome shotgun (WGS) entry which is preliminary data.</text>
</comment>
<gene>
    <name evidence="1" type="ORF">Q9L58_010245</name>
</gene>
<proteinExistence type="predicted"/>
<evidence type="ECO:0000313" key="2">
    <source>
        <dbReference type="Proteomes" id="UP001447188"/>
    </source>
</evidence>
<accession>A0ABR3G513</accession>